<name>A0A6L6UF32_9FLAO</name>
<dbReference type="Gene3D" id="2.60.130.10">
    <property type="entry name" value="Aromatic compound dioxygenase"/>
    <property type="match status" value="1"/>
</dbReference>
<dbReference type="AlphaFoldDB" id="A0A6L6UF32"/>
<evidence type="ECO:0000313" key="2">
    <source>
        <dbReference type="EMBL" id="MUU79444.1"/>
    </source>
</evidence>
<sequence length="225" mass="25270">MIMILTSCDTSFESNTRLLVKGKVVDSDGNPVENAEISTYTYRGTGFFIYPAPTGSTEYLLGKNVSDANGDFSVISLYDNSSDFSIEIKANEDYSEYIYRTSTYDYTPDDYLINLQEVTLNNLAQATISISRTSGEGNTISYSLNYFYPTCIEVYDEGVLNSAETFCNYPSYINNTLDDNLPDTAHTLNVTQGSEISFTYSINNEPEITEILIVDVSNYQFNFNY</sequence>
<feature type="domain" description="Intradiol ring-cleavage dioxygenases" evidence="1">
    <location>
        <begin position="13"/>
        <end position="77"/>
    </location>
</feature>
<protein>
    <recommendedName>
        <fullName evidence="1">Intradiol ring-cleavage dioxygenases domain-containing protein</fullName>
    </recommendedName>
</protein>
<evidence type="ECO:0000259" key="1">
    <source>
        <dbReference type="Pfam" id="PF00775"/>
    </source>
</evidence>
<dbReference type="InterPro" id="IPR015889">
    <property type="entry name" value="Intradiol_dOase_core"/>
</dbReference>
<dbReference type="SUPFAM" id="SSF49482">
    <property type="entry name" value="Aromatic compound dioxygenase"/>
    <property type="match status" value="1"/>
</dbReference>
<dbReference type="EMBL" id="WOWS01000005">
    <property type="protein sequence ID" value="MUU79444.1"/>
    <property type="molecule type" value="Genomic_DNA"/>
</dbReference>
<reference evidence="2 3" key="1">
    <citation type="submission" date="2019-12" db="EMBL/GenBank/DDBJ databases">
        <authorList>
            <person name="Li J."/>
        </authorList>
    </citation>
    <scope>NUCLEOTIDE SEQUENCE [LARGE SCALE GENOMIC DNA]</scope>
    <source>
        <strain evidence="2 3">HL2-2</strain>
    </source>
</reference>
<keyword evidence="3" id="KW-1185">Reference proteome</keyword>
<accession>A0A6L6UF32</accession>
<dbReference type="InterPro" id="IPR000627">
    <property type="entry name" value="Intradiol_dOase_C"/>
</dbReference>
<organism evidence="2 3">
    <name type="scientific">Winogradskyella endarachnes</name>
    <dbReference type="NCBI Taxonomy" id="2681965"/>
    <lineage>
        <taxon>Bacteria</taxon>
        <taxon>Pseudomonadati</taxon>
        <taxon>Bacteroidota</taxon>
        <taxon>Flavobacteriia</taxon>
        <taxon>Flavobacteriales</taxon>
        <taxon>Flavobacteriaceae</taxon>
        <taxon>Winogradskyella</taxon>
    </lineage>
</organism>
<dbReference type="RefSeq" id="WP_157364512.1">
    <property type="nucleotide sequence ID" value="NZ_WOWS01000005.1"/>
</dbReference>
<dbReference type="GO" id="GO:0016702">
    <property type="term" value="F:oxidoreductase activity, acting on single donors with incorporation of molecular oxygen, incorporation of two atoms of oxygen"/>
    <property type="evidence" value="ECO:0007669"/>
    <property type="project" value="InterPro"/>
</dbReference>
<gene>
    <name evidence="2" type="ORF">GN138_13390</name>
</gene>
<dbReference type="GO" id="GO:0008199">
    <property type="term" value="F:ferric iron binding"/>
    <property type="evidence" value="ECO:0007669"/>
    <property type="project" value="InterPro"/>
</dbReference>
<comment type="caution">
    <text evidence="2">The sequence shown here is derived from an EMBL/GenBank/DDBJ whole genome shotgun (WGS) entry which is preliminary data.</text>
</comment>
<proteinExistence type="predicted"/>
<evidence type="ECO:0000313" key="3">
    <source>
        <dbReference type="Proteomes" id="UP000478208"/>
    </source>
</evidence>
<dbReference type="Proteomes" id="UP000478208">
    <property type="component" value="Unassembled WGS sequence"/>
</dbReference>
<dbReference type="Pfam" id="PF00775">
    <property type="entry name" value="Dioxygenase_C"/>
    <property type="match status" value="1"/>
</dbReference>